<keyword evidence="4" id="KW-1185">Reference proteome</keyword>
<dbReference type="Proteomes" id="UP000018644">
    <property type="component" value="Segment"/>
</dbReference>
<dbReference type="PANTHER" id="PTHR37456">
    <property type="entry name" value="SI:CH211-266K2.1"/>
    <property type="match status" value="1"/>
</dbReference>
<proteinExistence type="predicted"/>
<feature type="region of interest" description="Disordered" evidence="1">
    <location>
        <begin position="238"/>
        <end position="258"/>
    </location>
</feature>
<feature type="transmembrane region" description="Helical" evidence="2">
    <location>
        <begin position="27"/>
        <end position="49"/>
    </location>
</feature>
<dbReference type="RefSeq" id="YP_008857891.1">
    <property type="nucleotide sequence ID" value="NC_022972.2"/>
</dbReference>
<reference evidence="3 4" key="1">
    <citation type="journal article" date="2014" name="PLoS ONE">
        <title>Isolation and Characterization of vB_ArS-ArV2 - First Arthrobacter sp. Infecting Bacteriophage with Completely Sequenced Genome.</title>
        <authorList>
            <person name="Simoliunas E."/>
            <person name="Kaliniene L."/>
            <person name="Stasilo M."/>
            <person name="Truncaite L."/>
            <person name="Zajanckauskaite A."/>
            <person name="Staniulis J."/>
            <person name="Nainys J."/>
            <person name="Kaupinis A."/>
            <person name="Valius M."/>
            <person name="Meskys R."/>
        </authorList>
    </citation>
    <scope>NUCLEOTIDE SEQUENCE [LARGE SCALE GENOMIC DNA]</scope>
</reference>
<feature type="region of interest" description="Disordered" evidence="1">
    <location>
        <begin position="104"/>
        <end position="225"/>
    </location>
</feature>
<dbReference type="PANTHER" id="PTHR37456:SF4">
    <property type="entry name" value="COLLAGEN ALPHA-1(XXIII) CHAIN"/>
    <property type="match status" value="1"/>
</dbReference>
<accession>V5R8R3</accession>
<evidence type="ECO:0000313" key="3">
    <source>
        <dbReference type="EMBL" id="AHB31631.1"/>
    </source>
</evidence>
<dbReference type="InterPro" id="IPR050938">
    <property type="entry name" value="Collagen_Structural_Proteins"/>
</dbReference>
<dbReference type="EMBL" id="KF692088">
    <property type="protein sequence ID" value="AHB31631.1"/>
    <property type="molecule type" value="Genomic_DNA"/>
</dbReference>
<keyword evidence="2" id="KW-0812">Transmembrane</keyword>
<feature type="compositionally biased region" description="Low complexity" evidence="1">
    <location>
        <begin position="205"/>
        <end position="217"/>
    </location>
</feature>
<dbReference type="GeneID" id="17776882"/>
<gene>
    <name evidence="3" type="ORF">ArV2_gp20</name>
</gene>
<keyword evidence="2" id="KW-1133">Transmembrane helix</keyword>
<evidence type="ECO:0000256" key="2">
    <source>
        <dbReference type="SAM" id="Phobius"/>
    </source>
</evidence>
<dbReference type="KEGG" id="vg:17776882"/>
<sequence>MSESESHLHEQERALFRSQRAARRRNLAIVALAVLALLFGIACLCFAMDNARLASANAVYGDTQQQEKQNLAEEFDAACKTADFQQTPAGANICRKAEQVAAEQGGSTAGPQGVQGVQGPRGEQGFPGATGPSGPSGPAGPAGPQGDPGAQGLAGLLGAAGASGANGLNGSQGPLGPPGPQGPAGPAGPTGTSGADSTVPGPAGPQGAPGEQGPQGEPGRGIKDSYCWDNGRWTITYTDGTTSDGGQCRATLPVGGTP</sequence>
<dbReference type="Gene3D" id="1.20.5.320">
    <property type="entry name" value="6-Phosphogluconate Dehydrogenase, domain 3"/>
    <property type="match status" value="1"/>
</dbReference>
<protein>
    <submittedName>
        <fullName evidence="3">Tail fiber protein</fullName>
    </submittedName>
</protein>
<organism evidence="3 4">
    <name type="scientific">Arthrobacter phage vB_ArS-ArV2</name>
    <dbReference type="NCBI Taxonomy" id="1414742"/>
    <lineage>
        <taxon>Viruses</taxon>
        <taxon>Duplodnaviria</taxon>
        <taxon>Heunggongvirae</taxon>
        <taxon>Uroviricota</taxon>
        <taxon>Caudoviricetes</taxon>
        <taxon>Arvduovirus</taxon>
        <taxon>Arvduovirus ArV2</taxon>
    </lineage>
</organism>
<evidence type="ECO:0000256" key="1">
    <source>
        <dbReference type="SAM" id="MobiDB-lite"/>
    </source>
</evidence>
<dbReference type="Pfam" id="PF01391">
    <property type="entry name" value="Collagen"/>
    <property type="match status" value="1"/>
</dbReference>
<evidence type="ECO:0000313" key="4">
    <source>
        <dbReference type="Proteomes" id="UP000018644"/>
    </source>
</evidence>
<keyword evidence="2" id="KW-0472">Membrane</keyword>
<name>V5R8R3_9CAUD</name>
<feature type="compositionally biased region" description="Low complexity" evidence="1">
    <location>
        <begin position="142"/>
        <end position="174"/>
    </location>
</feature>
<dbReference type="InterPro" id="IPR008160">
    <property type="entry name" value="Collagen"/>
</dbReference>
<feature type="compositionally biased region" description="Low complexity" evidence="1">
    <location>
        <begin position="110"/>
        <end position="133"/>
    </location>
</feature>